<sequence>MSLLFRLGEQSPEVFGRRLRGGAHGNSRHDRQALCRWQYAQRHSQMAREFDGKPENKATFMTLFSASKSPGD</sequence>
<dbReference type="EMBL" id="JAXOJX010000007">
    <property type="protein sequence ID" value="MDZ5456265.1"/>
    <property type="molecule type" value="Genomic_DNA"/>
</dbReference>
<dbReference type="Proteomes" id="UP001293718">
    <property type="component" value="Unassembled WGS sequence"/>
</dbReference>
<name>A0ABU5IAY9_9BURK</name>
<comment type="caution">
    <text evidence="1">The sequence shown here is derived from an EMBL/GenBank/DDBJ whole genome shotgun (WGS) entry which is preliminary data.</text>
</comment>
<evidence type="ECO:0000313" key="1">
    <source>
        <dbReference type="EMBL" id="MDZ5456265.1"/>
    </source>
</evidence>
<gene>
    <name evidence="1" type="ORF">SM757_06730</name>
</gene>
<accession>A0ABU5IAY9</accession>
<reference evidence="1 2" key="1">
    <citation type="submission" date="2023-11" db="EMBL/GenBank/DDBJ databases">
        <title>Draft genome of Azohydromonas lata strain H1 (DSM1123), a polyhydroxyalkanoate producer.</title>
        <authorList>
            <person name="Traversa D."/>
            <person name="D'Addabbo P."/>
            <person name="Pazzani C."/>
            <person name="Manzari C."/>
            <person name="Chiara M."/>
            <person name="Scrascia M."/>
        </authorList>
    </citation>
    <scope>NUCLEOTIDE SEQUENCE [LARGE SCALE GENOMIC DNA]</scope>
    <source>
        <strain evidence="1 2">H1</strain>
    </source>
</reference>
<keyword evidence="2" id="KW-1185">Reference proteome</keyword>
<protein>
    <submittedName>
        <fullName evidence="1">Uncharacterized protein</fullName>
    </submittedName>
</protein>
<organism evidence="1 2">
    <name type="scientific">Azohydromonas lata</name>
    <dbReference type="NCBI Taxonomy" id="45677"/>
    <lineage>
        <taxon>Bacteria</taxon>
        <taxon>Pseudomonadati</taxon>
        <taxon>Pseudomonadota</taxon>
        <taxon>Betaproteobacteria</taxon>
        <taxon>Burkholderiales</taxon>
        <taxon>Sphaerotilaceae</taxon>
        <taxon>Azohydromonas</taxon>
    </lineage>
</organism>
<evidence type="ECO:0000313" key="2">
    <source>
        <dbReference type="Proteomes" id="UP001293718"/>
    </source>
</evidence>
<dbReference type="RefSeq" id="WP_157119126.1">
    <property type="nucleotide sequence ID" value="NZ_JAXOJX010000007.1"/>
</dbReference>
<proteinExistence type="predicted"/>